<keyword evidence="9" id="KW-0594">Phospholipid biosynthesis</keyword>
<sequence length="190" mass="20013">MFPVNVPNVLTVLRILLVPVLVVALLGETPNGDLWAAVVFAAASLTDMLDGYLARSRNAITTFGKLMDPIADKLLIIAALVALVSLERVAAWVAMVIIAREFAVTALRMAATSQGVVISASFFGKLKTCFQIAMVMALILADGGVWVDLLVYATVAVTVASGADYFFGLRRTLGARDRARAAGRGGAESA</sequence>
<evidence type="ECO:0000256" key="12">
    <source>
        <dbReference type="RuleBase" id="RU003750"/>
    </source>
</evidence>
<comment type="similarity">
    <text evidence="2 12">Belongs to the CDP-alcohol phosphatidyltransferase class-I family.</text>
</comment>
<dbReference type="PROSITE" id="PS00379">
    <property type="entry name" value="CDP_ALCOHOL_P_TRANSF"/>
    <property type="match status" value="1"/>
</dbReference>
<keyword evidence="10" id="KW-1208">Phospholipid metabolism</keyword>
<dbReference type="Gene3D" id="1.20.120.1760">
    <property type="match status" value="1"/>
</dbReference>
<feature type="transmembrane region" description="Helical" evidence="13">
    <location>
        <begin position="120"/>
        <end position="140"/>
    </location>
</feature>
<dbReference type="InterPro" id="IPR043130">
    <property type="entry name" value="CDP-OH_PTrfase_TM_dom"/>
</dbReference>
<feature type="transmembrane region" description="Helical" evidence="13">
    <location>
        <begin position="146"/>
        <end position="167"/>
    </location>
</feature>
<dbReference type="InterPro" id="IPR000462">
    <property type="entry name" value="CDP-OH_P_trans"/>
</dbReference>
<feature type="transmembrane region" description="Helical" evidence="13">
    <location>
        <begin position="34"/>
        <end position="54"/>
    </location>
</feature>
<evidence type="ECO:0000256" key="3">
    <source>
        <dbReference type="ARBA" id="ARBA00022516"/>
    </source>
</evidence>
<dbReference type="GO" id="GO:0008444">
    <property type="term" value="F:CDP-diacylglycerol-glycerol-3-phosphate 3-phosphatidyltransferase activity"/>
    <property type="evidence" value="ECO:0007669"/>
    <property type="project" value="UniProtKB-EC"/>
</dbReference>
<reference evidence="15" key="1">
    <citation type="submission" date="2023-07" db="EMBL/GenBank/DDBJ databases">
        <title>Conexibacter stalactiti sp. nov., isolated from stalactites in a lava cave and emended description of the genus Conexibacter.</title>
        <authorList>
            <person name="Lee S.D."/>
        </authorList>
    </citation>
    <scope>NUCLEOTIDE SEQUENCE [LARGE SCALE GENOMIC DNA]</scope>
    <source>
        <strain evidence="15">KCTC 39840</strain>
    </source>
</reference>
<feature type="transmembrane region" description="Helical" evidence="13">
    <location>
        <begin position="74"/>
        <end position="99"/>
    </location>
</feature>
<keyword evidence="3" id="KW-0444">Lipid biosynthesis</keyword>
<organism evidence="14 15">
    <name type="scientific">Conexibacter stalactiti</name>
    <dbReference type="NCBI Taxonomy" id="1940611"/>
    <lineage>
        <taxon>Bacteria</taxon>
        <taxon>Bacillati</taxon>
        <taxon>Actinomycetota</taxon>
        <taxon>Thermoleophilia</taxon>
        <taxon>Solirubrobacterales</taxon>
        <taxon>Conexibacteraceae</taxon>
        <taxon>Conexibacter</taxon>
    </lineage>
</organism>
<evidence type="ECO:0000256" key="13">
    <source>
        <dbReference type="SAM" id="Phobius"/>
    </source>
</evidence>
<keyword evidence="4 12" id="KW-0808">Transferase</keyword>
<dbReference type="EMBL" id="JAWSTH010000006">
    <property type="protein sequence ID" value="MDW5593531.1"/>
    <property type="molecule type" value="Genomic_DNA"/>
</dbReference>
<evidence type="ECO:0000256" key="4">
    <source>
        <dbReference type="ARBA" id="ARBA00022679"/>
    </source>
</evidence>
<accession>A0ABU4HJQ2</accession>
<comment type="caution">
    <text evidence="14">The sequence shown here is derived from an EMBL/GenBank/DDBJ whole genome shotgun (WGS) entry which is preliminary data.</text>
</comment>
<dbReference type="PANTHER" id="PTHR14269">
    <property type="entry name" value="CDP-DIACYLGLYCEROL--GLYCEROL-3-PHOSPHATE 3-PHOSPHATIDYLTRANSFERASE-RELATED"/>
    <property type="match status" value="1"/>
</dbReference>
<dbReference type="Pfam" id="PF01066">
    <property type="entry name" value="CDP-OH_P_transf"/>
    <property type="match status" value="1"/>
</dbReference>
<evidence type="ECO:0000256" key="11">
    <source>
        <dbReference type="NCBIfam" id="TIGR00560"/>
    </source>
</evidence>
<evidence type="ECO:0000256" key="7">
    <source>
        <dbReference type="ARBA" id="ARBA00023098"/>
    </source>
</evidence>
<keyword evidence="8 13" id="KW-0472">Membrane</keyword>
<evidence type="ECO:0000256" key="1">
    <source>
        <dbReference type="ARBA" id="ARBA00004141"/>
    </source>
</evidence>
<protein>
    <recommendedName>
        <fullName evidence="11">CDP-diacylglycerol--glycerol-3-phosphate 3-phosphatidyltransferase</fullName>
        <ecNumber evidence="11">2.7.8.5</ecNumber>
    </recommendedName>
</protein>
<dbReference type="InterPro" id="IPR048254">
    <property type="entry name" value="CDP_ALCOHOL_P_TRANSF_CS"/>
</dbReference>
<gene>
    <name evidence="14" type="primary">pgsA</name>
    <name evidence="14" type="ORF">R7226_04240</name>
</gene>
<evidence type="ECO:0000256" key="8">
    <source>
        <dbReference type="ARBA" id="ARBA00023136"/>
    </source>
</evidence>
<dbReference type="EC" id="2.7.8.5" evidence="11"/>
<evidence type="ECO:0000256" key="10">
    <source>
        <dbReference type="ARBA" id="ARBA00023264"/>
    </source>
</evidence>
<name>A0ABU4HJQ2_9ACTN</name>
<keyword evidence="6 13" id="KW-1133">Transmembrane helix</keyword>
<evidence type="ECO:0000256" key="2">
    <source>
        <dbReference type="ARBA" id="ARBA00010441"/>
    </source>
</evidence>
<evidence type="ECO:0000256" key="5">
    <source>
        <dbReference type="ARBA" id="ARBA00022692"/>
    </source>
</evidence>
<keyword evidence="5 13" id="KW-0812">Transmembrane</keyword>
<dbReference type="InterPro" id="IPR050324">
    <property type="entry name" value="CDP-alcohol_PTase-I"/>
</dbReference>
<feature type="transmembrane region" description="Helical" evidence="13">
    <location>
        <begin position="6"/>
        <end position="27"/>
    </location>
</feature>
<evidence type="ECO:0000256" key="9">
    <source>
        <dbReference type="ARBA" id="ARBA00023209"/>
    </source>
</evidence>
<dbReference type="Proteomes" id="UP001284601">
    <property type="component" value="Unassembled WGS sequence"/>
</dbReference>
<proteinExistence type="inferred from homology"/>
<evidence type="ECO:0000256" key="6">
    <source>
        <dbReference type="ARBA" id="ARBA00022989"/>
    </source>
</evidence>
<keyword evidence="15" id="KW-1185">Reference proteome</keyword>
<comment type="subcellular location">
    <subcellularLocation>
        <location evidence="1">Membrane</location>
        <topology evidence="1">Multi-pass membrane protein</topology>
    </subcellularLocation>
</comment>
<dbReference type="PANTHER" id="PTHR14269:SF62">
    <property type="entry name" value="CDP-DIACYLGLYCEROL--GLYCEROL-3-PHOSPHATE 3-PHOSPHATIDYLTRANSFERASE 1, CHLOROPLASTIC"/>
    <property type="match status" value="1"/>
</dbReference>
<evidence type="ECO:0000313" key="15">
    <source>
        <dbReference type="Proteomes" id="UP001284601"/>
    </source>
</evidence>
<dbReference type="NCBIfam" id="TIGR00560">
    <property type="entry name" value="pgsA"/>
    <property type="match status" value="1"/>
</dbReference>
<dbReference type="InterPro" id="IPR004570">
    <property type="entry name" value="Phosphatidylglycerol_P_synth"/>
</dbReference>
<dbReference type="PIRSF" id="PIRSF000847">
    <property type="entry name" value="Phos_ph_gly_syn"/>
    <property type="match status" value="1"/>
</dbReference>
<dbReference type="RefSeq" id="WP_318595793.1">
    <property type="nucleotide sequence ID" value="NZ_JAWSTH010000006.1"/>
</dbReference>
<evidence type="ECO:0000313" key="14">
    <source>
        <dbReference type="EMBL" id="MDW5593531.1"/>
    </source>
</evidence>
<keyword evidence="7" id="KW-0443">Lipid metabolism</keyword>